<dbReference type="EMBL" id="JAHSTP010000005">
    <property type="protein sequence ID" value="MBZ6152553.1"/>
    <property type="molecule type" value="Genomic_DNA"/>
</dbReference>
<dbReference type="GeneID" id="69764269"/>
<accession>A0ABS7W506</accession>
<proteinExistence type="predicted"/>
<evidence type="ECO:0000313" key="2">
    <source>
        <dbReference type="EMBL" id="MBZ6152553.1"/>
    </source>
</evidence>
<sequence>MLLIILYVVLVLVVGGCACVVWAARGGPAWARGIATATLAAGELVRARPRGGRNSGGGTTMGDGSDG</sequence>
<reference evidence="2 3" key="1">
    <citation type="submission" date="2021-06" db="EMBL/GenBank/DDBJ databases">
        <title>Ecological speciation of a Streptomyces species isolated from different habitats and geographic origins.</title>
        <authorList>
            <person name="Wang J."/>
        </authorList>
    </citation>
    <scope>NUCLEOTIDE SEQUENCE [LARGE SCALE GENOMIC DNA]</scope>
    <source>
        <strain evidence="2 3">FXJ8.012</strain>
    </source>
</reference>
<keyword evidence="3" id="KW-1185">Reference proteome</keyword>
<organism evidence="2 3">
    <name type="scientific">Streptomyces olivaceus</name>
    <dbReference type="NCBI Taxonomy" id="47716"/>
    <lineage>
        <taxon>Bacteria</taxon>
        <taxon>Bacillati</taxon>
        <taxon>Actinomycetota</taxon>
        <taxon>Actinomycetes</taxon>
        <taxon>Kitasatosporales</taxon>
        <taxon>Streptomycetaceae</taxon>
        <taxon>Streptomyces</taxon>
    </lineage>
</organism>
<comment type="caution">
    <text evidence="2">The sequence shown here is derived from an EMBL/GenBank/DDBJ whole genome shotgun (WGS) entry which is preliminary data.</text>
</comment>
<gene>
    <name evidence="2" type="ORF">KVH32_15480</name>
</gene>
<dbReference type="RefSeq" id="WP_031040925.1">
    <property type="nucleotide sequence ID" value="NZ_CP043317.1"/>
</dbReference>
<dbReference type="Proteomes" id="UP000758701">
    <property type="component" value="Unassembled WGS sequence"/>
</dbReference>
<protein>
    <submittedName>
        <fullName evidence="2">Uncharacterized protein</fullName>
    </submittedName>
</protein>
<name>A0ABS7W506_STROV</name>
<evidence type="ECO:0000313" key="3">
    <source>
        <dbReference type="Proteomes" id="UP000758701"/>
    </source>
</evidence>
<evidence type="ECO:0000256" key="1">
    <source>
        <dbReference type="SAM" id="MobiDB-lite"/>
    </source>
</evidence>
<feature type="region of interest" description="Disordered" evidence="1">
    <location>
        <begin position="48"/>
        <end position="67"/>
    </location>
</feature>